<dbReference type="InterPro" id="IPR045834">
    <property type="entry name" value="Csd3_N2"/>
</dbReference>
<dbReference type="PANTHER" id="PTHR21666">
    <property type="entry name" value="PEPTIDASE-RELATED"/>
    <property type="match status" value="1"/>
</dbReference>
<keyword evidence="5" id="KW-0378">Hydrolase</keyword>
<evidence type="ECO:0000256" key="2">
    <source>
        <dbReference type="ARBA" id="ARBA00004196"/>
    </source>
</evidence>
<evidence type="ECO:0000256" key="4">
    <source>
        <dbReference type="ARBA" id="ARBA00022723"/>
    </source>
</evidence>
<dbReference type="GO" id="GO:0004222">
    <property type="term" value="F:metalloendopeptidase activity"/>
    <property type="evidence" value="ECO:0007669"/>
    <property type="project" value="TreeGrafter"/>
</dbReference>
<evidence type="ECO:0000256" key="5">
    <source>
        <dbReference type="ARBA" id="ARBA00022801"/>
    </source>
</evidence>
<evidence type="ECO:0000313" key="12">
    <source>
        <dbReference type="EMBL" id="QKD01764.1"/>
    </source>
</evidence>
<dbReference type="Pfam" id="PF01551">
    <property type="entry name" value="Peptidase_M23"/>
    <property type="match status" value="1"/>
</dbReference>
<dbReference type="GO" id="GO:0006508">
    <property type="term" value="P:proteolysis"/>
    <property type="evidence" value="ECO:0007669"/>
    <property type="project" value="UniProtKB-KW"/>
</dbReference>
<keyword evidence="7" id="KW-0482">Metalloprotease</keyword>
<keyword evidence="9" id="KW-1133">Transmembrane helix</keyword>
<evidence type="ECO:0000256" key="8">
    <source>
        <dbReference type="SAM" id="MobiDB-lite"/>
    </source>
</evidence>
<dbReference type="Pfam" id="PF19425">
    <property type="entry name" value="Csd3_N2"/>
    <property type="match status" value="1"/>
</dbReference>
<evidence type="ECO:0000259" key="11">
    <source>
        <dbReference type="Pfam" id="PF19425"/>
    </source>
</evidence>
<dbReference type="Gene3D" id="2.70.70.10">
    <property type="entry name" value="Glucose Permease (Domain IIA)"/>
    <property type="match status" value="1"/>
</dbReference>
<keyword evidence="9" id="KW-0812">Transmembrane</keyword>
<dbReference type="PANTHER" id="PTHR21666:SF288">
    <property type="entry name" value="CELL DIVISION PROTEIN YTFB"/>
    <property type="match status" value="1"/>
</dbReference>
<dbReference type="SUPFAM" id="SSF51261">
    <property type="entry name" value="Duplicated hybrid motif"/>
    <property type="match status" value="1"/>
</dbReference>
<dbReference type="InterPro" id="IPR016047">
    <property type="entry name" value="M23ase_b-sheet_dom"/>
</dbReference>
<proteinExistence type="predicted"/>
<protein>
    <submittedName>
        <fullName evidence="12">M23 family metallopeptidase</fullName>
    </submittedName>
</protein>
<sequence length="680" mass="73429">MTGKCHGHNKSDKPFRPGKKQPFWMPDTEDVIAELGNEPPLIADGRSGPPDRREVSARWLSGTFLTGVTSSVLMGVALFAALDGRQQLATPPEIAELIGLASNGDSGEVAKTTRLVALRQIAKAKDRRRMEVSMVTKVGDRDVIHTMPFVQIKMALAAGHTTNRAYPPFDPMQVFGDDSDDSAAQPATASAASGQIYGAKVESEMSLKTVDFPIETASFDEKSDLSADEVEKVVREAGTDLSDGAVQVASLHYVDPQRFGEAFAESMAGAYDVKIVPENVSVSPRANADDQAPAFAEEIIPFTKDTDLTEAFADSGYTGDDATGMAEAIAKLLNAPTLKAGTVLRVGLEVHGDAAKVVRTSVYDKTTHIVTIALDDRGQYVPAQEPDPNPELLTAFDDSSAPVVVRGNLPNIYDGIYRTAYSYGMSKAMTQRLIKLLASGVDFQSRLNPSDRLEVLFSQPDGDDQTSDSSELLYVSATFGGTTRNFYRFQMQDGSTDYFDENGSSAEQFLLRNPLPNGRFTSGFGARKHPILGYVRMHTGTDWAAPIGTPIIAAGNGVVEKAGWAGGYGKQIILRHANGYETSYNHQSAFAKGIEPGVHVRQGQVIGYLGQTGLSTGPHLHYELIVNGTKVDSMRVRLPVGKVLKGDDLVAFRRERERIDDLLKQEDSDSLKVASAKIDG</sequence>
<comment type="cofactor">
    <cofactor evidence="1">
        <name>Zn(2+)</name>
        <dbReference type="ChEBI" id="CHEBI:29105"/>
    </cofactor>
</comment>
<feature type="domain" description="Csd3-like second N-terminal" evidence="11">
    <location>
        <begin position="416"/>
        <end position="516"/>
    </location>
</feature>
<dbReference type="Proteomes" id="UP000503017">
    <property type="component" value="Chromosome"/>
</dbReference>
<evidence type="ECO:0000256" key="6">
    <source>
        <dbReference type="ARBA" id="ARBA00022833"/>
    </source>
</evidence>
<feature type="transmembrane region" description="Helical" evidence="9">
    <location>
        <begin position="59"/>
        <end position="82"/>
    </location>
</feature>
<accession>A0A6M7WPA0</accession>
<keyword evidence="9" id="KW-0472">Membrane</keyword>
<dbReference type="Gene3D" id="3.10.450.350">
    <property type="match status" value="1"/>
</dbReference>
<dbReference type="GO" id="GO:0030313">
    <property type="term" value="C:cell envelope"/>
    <property type="evidence" value="ECO:0007669"/>
    <property type="project" value="UniProtKB-SubCell"/>
</dbReference>
<evidence type="ECO:0000259" key="10">
    <source>
        <dbReference type="Pfam" id="PF01551"/>
    </source>
</evidence>
<gene>
    <name evidence="12" type="ORF">EB235_09730</name>
</gene>
<keyword evidence="4" id="KW-0479">Metal-binding</keyword>
<keyword evidence="3" id="KW-0645">Protease</keyword>
<dbReference type="GO" id="GO:0046872">
    <property type="term" value="F:metal ion binding"/>
    <property type="evidence" value="ECO:0007669"/>
    <property type="project" value="UniProtKB-KW"/>
</dbReference>
<comment type="subcellular location">
    <subcellularLocation>
        <location evidence="2">Cell envelope</location>
    </subcellularLocation>
</comment>
<feature type="domain" description="M23ase beta-sheet core" evidence="10">
    <location>
        <begin position="536"/>
        <end position="632"/>
    </location>
</feature>
<keyword evidence="6" id="KW-0862">Zinc</keyword>
<dbReference type="InterPro" id="IPR011055">
    <property type="entry name" value="Dup_hybrid_motif"/>
</dbReference>
<dbReference type="CDD" id="cd12797">
    <property type="entry name" value="M23_peptidase"/>
    <property type="match status" value="1"/>
</dbReference>
<reference evidence="12 13" key="1">
    <citation type="submission" date="2018-10" db="EMBL/GenBank/DDBJ databases">
        <authorList>
            <person name="Perry B.J."/>
            <person name="Sullivan J.T."/>
            <person name="Murphy R.J.T."/>
            <person name="Ramsay J.P."/>
            <person name="Ronson C.W."/>
        </authorList>
    </citation>
    <scope>NUCLEOTIDE SEQUENCE [LARGE SCALE GENOMIC DNA]</scope>
    <source>
        <strain evidence="12 13">R88b</strain>
    </source>
</reference>
<evidence type="ECO:0000256" key="7">
    <source>
        <dbReference type="ARBA" id="ARBA00023049"/>
    </source>
</evidence>
<evidence type="ECO:0000256" key="1">
    <source>
        <dbReference type="ARBA" id="ARBA00001947"/>
    </source>
</evidence>
<feature type="region of interest" description="Disordered" evidence="8">
    <location>
        <begin position="1"/>
        <end position="23"/>
    </location>
</feature>
<dbReference type="AlphaFoldDB" id="A0A6M7WPA0"/>
<evidence type="ECO:0000256" key="9">
    <source>
        <dbReference type="SAM" id="Phobius"/>
    </source>
</evidence>
<dbReference type="InterPro" id="IPR050570">
    <property type="entry name" value="Cell_wall_metabolism_enzyme"/>
</dbReference>
<evidence type="ECO:0000313" key="13">
    <source>
        <dbReference type="Proteomes" id="UP000503017"/>
    </source>
</evidence>
<organism evidence="12 13">
    <name type="scientific">Mesorhizobium loti R88b</name>
    <dbReference type="NCBI Taxonomy" id="935548"/>
    <lineage>
        <taxon>Bacteria</taxon>
        <taxon>Pseudomonadati</taxon>
        <taxon>Pseudomonadota</taxon>
        <taxon>Alphaproteobacteria</taxon>
        <taxon>Hyphomicrobiales</taxon>
        <taxon>Phyllobacteriaceae</taxon>
        <taxon>Mesorhizobium</taxon>
    </lineage>
</organism>
<name>A0A6M7WPA0_RHILI</name>
<evidence type="ECO:0000256" key="3">
    <source>
        <dbReference type="ARBA" id="ARBA00022670"/>
    </source>
</evidence>
<dbReference type="EMBL" id="CP033367">
    <property type="protein sequence ID" value="QKD01764.1"/>
    <property type="molecule type" value="Genomic_DNA"/>
</dbReference>